<proteinExistence type="inferred from homology"/>
<keyword evidence="7" id="KW-1185">Reference proteome</keyword>
<dbReference type="RefSeq" id="WP_307421297.1">
    <property type="nucleotide sequence ID" value="NZ_JAUSVK010000001.1"/>
</dbReference>
<evidence type="ECO:0000256" key="2">
    <source>
        <dbReference type="ARBA" id="ARBA00022692"/>
    </source>
</evidence>
<evidence type="ECO:0000256" key="5">
    <source>
        <dbReference type="HAMAP-Rule" id="MF_00189"/>
    </source>
</evidence>
<comment type="function">
    <text evidence="5">Plays a role in cell envelope biogenesis, maintenance of cell envelope integrity and membrane homeostasis.</text>
</comment>
<accession>A0ABU0F776</accession>
<name>A0ABU0F776_9HYPH</name>
<keyword evidence="5" id="KW-0997">Cell inner membrane</keyword>
<feature type="transmembrane region" description="Helical" evidence="5">
    <location>
        <begin position="55"/>
        <end position="75"/>
    </location>
</feature>
<evidence type="ECO:0000256" key="4">
    <source>
        <dbReference type="ARBA" id="ARBA00023136"/>
    </source>
</evidence>
<dbReference type="HAMAP" id="MF_00189">
    <property type="entry name" value="YciB"/>
    <property type="match status" value="1"/>
</dbReference>
<evidence type="ECO:0000313" key="7">
    <source>
        <dbReference type="Proteomes" id="UP001237448"/>
    </source>
</evidence>
<sequence>MATAPRRKVNPLLKFLFEMGPLGLFFIANVRPGLFNPLVERVLPAAMFEGPSGNVFTATAVFVPVTILALVVGLVVMRHVPIMPLISGIFVLVFGTLTLWLQNDVFIKMKPTIVNTLFGVILLGGLYFGRPLIRYVLDAAFDLKPEGWRKLTLNWGLFFLFLAVLNEVVWRNFSSEFWSAFKLFGTMPITLIFAGSQVPILLKYEVKPEEATPTLAGNGEAEAG</sequence>
<organism evidence="6 7">
    <name type="scientific">Labrys monachus</name>
    <dbReference type="NCBI Taxonomy" id="217067"/>
    <lineage>
        <taxon>Bacteria</taxon>
        <taxon>Pseudomonadati</taxon>
        <taxon>Pseudomonadota</taxon>
        <taxon>Alphaproteobacteria</taxon>
        <taxon>Hyphomicrobiales</taxon>
        <taxon>Xanthobacteraceae</taxon>
        <taxon>Labrys</taxon>
    </lineage>
</organism>
<keyword evidence="4 5" id="KW-0472">Membrane</keyword>
<feature type="transmembrane region" description="Helical" evidence="5">
    <location>
        <begin position="151"/>
        <end position="169"/>
    </location>
</feature>
<dbReference type="PANTHER" id="PTHR36917">
    <property type="entry name" value="INTRACELLULAR SEPTATION PROTEIN A-RELATED"/>
    <property type="match status" value="1"/>
</dbReference>
<feature type="transmembrane region" description="Helical" evidence="5">
    <location>
        <begin position="113"/>
        <end position="130"/>
    </location>
</feature>
<dbReference type="Pfam" id="PF04279">
    <property type="entry name" value="IspA"/>
    <property type="match status" value="1"/>
</dbReference>
<dbReference type="NCBIfam" id="NF001323">
    <property type="entry name" value="PRK00259.1-1"/>
    <property type="match status" value="1"/>
</dbReference>
<dbReference type="InterPro" id="IPR006008">
    <property type="entry name" value="YciB"/>
</dbReference>
<keyword evidence="1 5" id="KW-1003">Cell membrane</keyword>
<protein>
    <recommendedName>
        <fullName evidence="5">Inner membrane-spanning protein YciB</fullName>
    </recommendedName>
</protein>
<feature type="transmembrane region" description="Helical" evidence="5">
    <location>
        <begin position="12"/>
        <end position="35"/>
    </location>
</feature>
<dbReference type="PANTHER" id="PTHR36917:SF1">
    <property type="entry name" value="INNER MEMBRANE-SPANNING PROTEIN YCIB"/>
    <property type="match status" value="1"/>
</dbReference>
<comment type="subcellular location">
    <subcellularLocation>
        <location evidence="5">Cell inner membrane</location>
        <topology evidence="5">Multi-pass membrane protein</topology>
    </subcellularLocation>
</comment>
<dbReference type="EMBL" id="JAUSVK010000001">
    <property type="protein sequence ID" value="MDQ0390212.1"/>
    <property type="molecule type" value="Genomic_DNA"/>
</dbReference>
<reference evidence="6 7" key="1">
    <citation type="submission" date="2023-07" db="EMBL/GenBank/DDBJ databases">
        <title>Genomic Encyclopedia of Type Strains, Phase IV (KMG-IV): sequencing the most valuable type-strain genomes for metagenomic binning, comparative biology and taxonomic classification.</title>
        <authorList>
            <person name="Goeker M."/>
        </authorList>
    </citation>
    <scope>NUCLEOTIDE SEQUENCE [LARGE SCALE GENOMIC DNA]</scope>
    <source>
        <strain evidence="6 7">DSM 5896</strain>
    </source>
</reference>
<keyword evidence="3 5" id="KW-1133">Transmembrane helix</keyword>
<evidence type="ECO:0000313" key="6">
    <source>
        <dbReference type="EMBL" id="MDQ0390212.1"/>
    </source>
</evidence>
<comment type="caution">
    <text evidence="6">The sequence shown here is derived from an EMBL/GenBank/DDBJ whole genome shotgun (WGS) entry which is preliminary data.</text>
</comment>
<keyword evidence="2 5" id="KW-0812">Transmembrane</keyword>
<feature type="transmembrane region" description="Helical" evidence="5">
    <location>
        <begin position="181"/>
        <end position="202"/>
    </location>
</feature>
<comment type="similarity">
    <text evidence="5">Belongs to the YciB family.</text>
</comment>
<dbReference type="Proteomes" id="UP001237448">
    <property type="component" value="Unassembled WGS sequence"/>
</dbReference>
<feature type="transmembrane region" description="Helical" evidence="5">
    <location>
        <begin position="82"/>
        <end position="101"/>
    </location>
</feature>
<evidence type="ECO:0000256" key="1">
    <source>
        <dbReference type="ARBA" id="ARBA00022475"/>
    </source>
</evidence>
<evidence type="ECO:0000256" key="3">
    <source>
        <dbReference type="ARBA" id="ARBA00022989"/>
    </source>
</evidence>
<gene>
    <name evidence="5" type="primary">yciB</name>
    <name evidence="6" type="ORF">J3R73_000004</name>
</gene>